<keyword evidence="2" id="KW-1185">Reference proteome</keyword>
<gene>
    <name evidence="1" type="ORF">MRB53_020184</name>
</gene>
<sequence length="524" mass="58706">MLETKCSNMRDLKQLHAQVIKTGLAHDTIALSRVLAFCATSPMGDINYAMLLFSHIQHPNPFTWNTIIRGFSHSSMPHQAISLFFHMLLHSPIQPQRLTYPPLFRAYAQLALADEGAPLHARILKLGLESDPFIHNSLIFMYAICGYLAHARLLFNENSAFDIVSWNSMILGLARNGEVDDSRRLFDRMPMRNTISWNSMISGYVGNGRYKEALDLFHQMQNARVEPSAHTMASLLGACTCLGALQQGEWIHAYMEQNDIETNLILLTAIIDMYCKCGRVDKALQVFEDAPRKGLSSWNSIISGLAIHGCGEEAIQIFSRLQSSLQPDHVSFLGILTACNHSGMVDEAQYYFSLMIKTYKIQPTIKHYSCMVDLLGRAGQLEEAEELINNSMPIDPDVVILGSLLSACRNHGNIEIGERVAKQIIKLDPRESCSYVLLSNAYAATGRFTDAVGMRQMMKEKHVWKDPGCSSVEVDGVVHEFVADGRLHPRAKEIHVLLDELGLMLKEAGHLENATMDLLDFDRL</sequence>
<dbReference type="Proteomes" id="UP001234297">
    <property type="component" value="Chromosome 6"/>
</dbReference>
<protein>
    <submittedName>
        <fullName evidence="1">Uncharacterized protein</fullName>
    </submittedName>
</protein>
<proteinExistence type="predicted"/>
<accession>A0ACC2L063</accession>
<organism evidence="1 2">
    <name type="scientific">Persea americana</name>
    <name type="common">Avocado</name>
    <dbReference type="NCBI Taxonomy" id="3435"/>
    <lineage>
        <taxon>Eukaryota</taxon>
        <taxon>Viridiplantae</taxon>
        <taxon>Streptophyta</taxon>
        <taxon>Embryophyta</taxon>
        <taxon>Tracheophyta</taxon>
        <taxon>Spermatophyta</taxon>
        <taxon>Magnoliopsida</taxon>
        <taxon>Magnoliidae</taxon>
        <taxon>Laurales</taxon>
        <taxon>Lauraceae</taxon>
        <taxon>Persea</taxon>
    </lineage>
</organism>
<dbReference type="EMBL" id="CM056814">
    <property type="protein sequence ID" value="KAJ8626877.1"/>
    <property type="molecule type" value="Genomic_DNA"/>
</dbReference>
<evidence type="ECO:0000313" key="2">
    <source>
        <dbReference type="Proteomes" id="UP001234297"/>
    </source>
</evidence>
<comment type="caution">
    <text evidence="1">The sequence shown here is derived from an EMBL/GenBank/DDBJ whole genome shotgun (WGS) entry which is preliminary data.</text>
</comment>
<reference evidence="1 2" key="1">
    <citation type="journal article" date="2022" name="Hortic Res">
        <title>A haplotype resolved chromosomal level avocado genome allows analysis of novel avocado genes.</title>
        <authorList>
            <person name="Nath O."/>
            <person name="Fletcher S.J."/>
            <person name="Hayward A."/>
            <person name="Shaw L.M."/>
            <person name="Masouleh A.K."/>
            <person name="Furtado A."/>
            <person name="Henry R.J."/>
            <person name="Mitter N."/>
        </authorList>
    </citation>
    <scope>NUCLEOTIDE SEQUENCE [LARGE SCALE GENOMIC DNA]</scope>
    <source>
        <strain evidence="2">cv. Hass</strain>
    </source>
</reference>
<name>A0ACC2L063_PERAE</name>
<evidence type="ECO:0000313" key="1">
    <source>
        <dbReference type="EMBL" id="KAJ8626877.1"/>
    </source>
</evidence>